<proteinExistence type="predicted"/>
<dbReference type="AlphaFoldDB" id="A0A090VK70"/>
<sequence length="310" mass="34605">MKEFKLNTQSFLLLMCLVIFSSLDAVAQQDPQYTQYMYNTMSINPAYAGQREVLSITGLYRTQWVGIDGAPKTQTLGIHAPLRNERIGLGLSVVNDALGPAEETYIDANLSYSIPLDYDYTTLSFGVKAGLHQLSTDWSKGKYQTTDPLFNEPISRLSPTVGVGVYVSNREWYLGVSAPNLLTTDHYDDFIESIATERINFYAIAGYVFDINNDLKLKPSAFIKAVSGAPVIGDISLNGLYREKLTLGLAWRWDDSVSLLTGFQISDGLYVGYAYDLTTTGLNNYNSGSHEIMLRFELRKAGRLLSPRFF</sequence>
<accession>A0A090VK70</accession>
<organism evidence="2 3">
    <name type="scientific">Algibacter lectus</name>
    <dbReference type="NCBI Taxonomy" id="221126"/>
    <lineage>
        <taxon>Bacteria</taxon>
        <taxon>Pseudomonadati</taxon>
        <taxon>Bacteroidota</taxon>
        <taxon>Flavobacteriia</taxon>
        <taxon>Flavobacteriales</taxon>
        <taxon>Flavobacteriaceae</taxon>
        <taxon>Algibacter</taxon>
    </lineage>
</organism>
<dbReference type="EMBL" id="BBNQ01000018">
    <property type="protein sequence ID" value="GAL64433.1"/>
    <property type="molecule type" value="Genomic_DNA"/>
</dbReference>
<dbReference type="InterPro" id="IPR019861">
    <property type="entry name" value="PorP/SprF_Bacteroidetes"/>
</dbReference>
<feature type="signal peptide" evidence="1">
    <location>
        <begin position="1"/>
        <end position="27"/>
    </location>
</feature>
<keyword evidence="1" id="KW-0732">Signal</keyword>
<evidence type="ECO:0000256" key="1">
    <source>
        <dbReference type="SAM" id="SignalP"/>
    </source>
</evidence>
<dbReference type="NCBIfam" id="TIGR03519">
    <property type="entry name" value="T9SS_PorP_fam"/>
    <property type="match status" value="1"/>
</dbReference>
<dbReference type="Pfam" id="PF11751">
    <property type="entry name" value="PorP_SprF"/>
    <property type="match status" value="1"/>
</dbReference>
<evidence type="ECO:0008006" key="4">
    <source>
        <dbReference type="Google" id="ProtNLM"/>
    </source>
</evidence>
<comment type="caution">
    <text evidence="2">The sequence shown here is derived from an EMBL/GenBank/DDBJ whole genome shotgun (WGS) entry which is preliminary data.</text>
</comment>
<dbReference type="OrthoDB" id="1114455at2"/>
<evidence type="ECO:0000313" key="3">
    <source>
        <dbReference type="Proteomes" id="UP000029644"/>
    </source>
</evidence>
<feature type="chain" id="PRO_5001867609" description="Type IX secretion system membrane protein PorP/SprF" evidence="1">
    <location>
        <begin position="28"/>
        <end position="310"/>
    </location>
</feature>
<evidence type="ECO:0000313" key="2">
    <source>
        <dbReference type="EMBL" id="GAL64433.1"/>
    </source>
</evidence>
<dbReference type="RefSeq" id="WP_042506244.1">
    <property type="nucleotide sequence ID" value="NZ_BBNQ01000018.1"/>
</dbReference>
<gene>
    <name evidence="2" type="ORF">JCM19300_570</name>
</gene>
<protein>
    <recommendedName>
        <fullName evidence="4">Type IX secretion system membrane protein PorP/SprF</fullName>
    </recommendedName>
</protein>
<name>A0A090VK70_9FLAO</name>
<dbReference type="Proteomes" id="UP000029644">
    <property type="component" value="Unassembled WGS sequence"/>
</dbReference>
<reference evidence="2 3" key="1">
    <citation type="journal article" date="2014" name="Genome Announc.">
        <title>Draft Genome Sequences of Marine Flavobacterium Algibacter lectus Strains SS8 and NR4.</title>
        <authorList>
            <person name="Takatani N."/>
            <person name="Nakanishi M."/>
            <person name="Meirelles P."/>
            <person name="Mino S."/>
            <person name="Suda W."/>
            <person name="Oshima K."/>
            <person name="Hattori M."/>
            <person name="Ohkuma M."/>
            <person name="Hosokawa M."/>
            <person name="Miyashita K."/>
            <person name="Thompson F.L."/>
            <person name="Niwa A."/>
            <person name="Sawabe T."/>
            <person name="Sawabe T."/>
        </authorList>
    </citation>
    <scope>NUCLEOTIDE SEQUENCE [LARGE SCALE GENOMIC DNA]</scope>
    <source>
        <strain evidence="2 3">JCM 19300</strain>
    </source>
</reference>